<reference evidence="1 2" key="1">
    <citation type="submission" date="2019-09" db="EMBL/GenBank/DDBJ databases">
        <title>Genomes of family Cryomorphaceae.</title>
        <authorList>
            <person name="Bowman J.P."/>
        </authorList>
    </citation>
    <scope>NUCLEOTIDE SEQUENCE [LARGE SCALE GENOMIC DNA]</scope>
    <source>
        <strain evidence="1 2">LMG 25704</strain>
    </source>
</reference>
<dbReference type="Proteomes" id="UP000468650">
    <property type="component" value="Unassembled WGS sequence"/>
</dbReference>
<gene>
    <name evidence="1" type="ORF">F8C67_12595</name>
</gene>
<name>A0A6N6RFD0_9FLAO</name>
<evidence type="ECO:0000313" key="2">
    <source>
        <dbReference type="Proteomes" id="UP000468650"/>
    </source>
</evidence>
<proteinExistence type="predicted"/>
<accession>A0A6N6RFD0</accession>
<dbReference type="RefSeq" id="WP_151668219.1">
    <property type="nucleotide sequence ID" value="NZ_WBVO01000012.1"/>
</dbReference>
<dbReference type="EMBL" id="WBVO01000012">
    <property type="protein sequence ID" value="KAB2807029.1"/>
    <property type="molecule type" value="Genomic_DNA"/>
</dbReference>
<keyword evidence="2" id="KW-1185">Reference proteome</keyword>
<evidence type="ECO:0000313" key="1">
    <source>
        <dbReference type="EMBL" id="KAB2807029.1"/>
    </source>
</evidence>
<sequence length="1228" mass="128600">MKKTLLILFSTVSLGLFGQNIDYEFLTNGGALDDVNNWGEVGNNSNHPVSFALTTDTWDMNGLNGILNNSLSIAGTFLNSSVTTSTLTLSANLDFQGDVQNGDKFTGSYTSVNYYYTTNSVDILPGTYSSALALQTGVSGVAQGNITVSLDLELFSGSELDMQTFTLATNRSNLIGGAVNGTIKTQNTTASPISLSSGSWMSAIEFNAPGNQTVPSGEYEGGLTLSTAGTKTASGDITVHTSLDVDAVFDMSTHQLLDGSAAFTVSGTSAIRTQSTDNPPIPSSKTWGTVIFNASSGGPQYIPGGTYDNIGDASNVATVSHEALGNITINDAWLDVGTDIDMGTFQVLTDGDGFSATSIGTYTISTQNTSSNPIPDNISWGNGCTINFNSSVADQTIPPGTYYNLQCESSSSGTPRHKTTSGAITVNNGLIILGSDSYLVLNHVLTDGGTFGTSSTGTYGTLEIGSSSPAGAFPSNKTWYCGVFIDQASYSIPALTLVDNDLTIGESCSLGGNVTFSGAGDLELGTGSAVTLDCGSNTIDFGSGGASVLATFGSGSVVRTSATTPFSGTILFGSGVTPSFYGNNSQVIPAGTYRRGVTLEASTGTKTLSGNIALDGTTTINTNTVLACSTFQVTEDDVNNIDFIIAGSGSFTTDNTSTTPFPADKDWSSLSEVTYRSSSTSLVGGTYSSISITGSARTLTTQGNVNMSSILFVSTSNAIEIDIAKNTYINCEGVTNTTGVTVVNLKADSDGYGQLKCRSVSNSGTSLDFTKEQYVDLSTARYFHMGLPLTGSSLDELNNSSIMVGNGGSAAQVTTWYWDASTSSWTAADISASTTNTLASRGQAIFAGTTGDGTFLRSGSGIIDASGDAVADNITYSLDYHDGQTSNNGQGGSVSFVGGSGVSATQGWNFVSNPYLGNYDWQDQTLPSNISSAIYQWDGSQWFSYNTGSQTGDSDARYISPGKGFWIQATAAPGNLALDTSNIDVTGSSSFWKAPADGVTLTFTETNSMKSDNSYVNFIANSTPGFDPGLDALKLVNSDNIPSNWIEMNSSEHLSICSSPVSVTSFPVSFSDSDNNEMITVSLDYANLKSFTTVEIEDIKTGNRVELTNNGSYSFVNDIGYPEQRFILHFSGSTVNLEDEAEAQNSVANFDAYFSNESFGVFVGEELMYKNLTVSISDLTGKMLQSYTFSVSESNPILLHAPSIPSGVYVITFTQEGEFLQAIKSIKP</sequence>
<protein>
    <submittedName>
        <fullName evidence="1">Uncharacterized protein</fullName>
    </submittedName>
</protein>
<dbReference type="AlphaFoldDB" id="A0A6N6RFD0"/>
<organism evidence="1 2">
    <name type="scientific">Phaeocystidibacter luteus</name>
    <dbReference type="NCBI Taxonomy" id="911197"/>
    <lineage>
        <taxon>Bacteria</taxon>
        <taxon>Pseudomonadati</taxon>
        <taxon>Bacteroidota</taxon>
        <taxon>Flavobacteriia</taxon>
        <taxon>Flavobacteriales</taxon>
        <taxon>Phaeocystidibacteraceae</taxon>
        <taxon>Phaeocystidibacter</taxon>
    </lineage>
</organism>
<comment type="caution">
    <text evidence="1">The sequence shown here is derived from an EMBL/GenBank/DDBJ whole genome shotgun (WGS) entry which is preliminary data.</text>
</comment>
<dbReference type="OrthoDB" id="1652165at2"/>